<keyword evidence="3" id="KW-0812">Transmembrane</keyword>
<gene>
    <name evidence="4" type="ORF">SAMN05421580_10420</name>
</gene>
<dbReference type="EMBL" id="FTOG01000004">
    <property type="protein sequence ID" value="SIS71895.1"/>
    <property type="molecule type" value="Genomic_DNA"/>
</dbReference>
<feature type="region of interest" description="Disordered" evidence="2">
    <location>
        <begin position="1"/>
        <end position="27"/>
    </location>
</feature>
<dbReference type="PANTHER" id="PTHR32309:SF13">
    <property type="entry name" value="FERRIC ENTEROBACTIN TRANSPORT PROTEIN FEPE"/>
    <property type="match status" value="1"/>
</dbReference>
<dbReference type="GO" id="GO:0004713">
    <property type="term" value="F:protein tyrosine kinase activity"/>
    <property type="evidence" value="ECO:0007669"/>
    <property type="project" value="TreeGrafter"/>
</dbReference>
<dbReference type="GO" id="GO:0005886">
    <property type="term" value="C:plasma membrane"/>
    <property type="evidence" value="ECO:0007669"/>
    <property type="project" value="TreeGrafter"/>
</dbReference>
<keyword evidence="5" id="KW-1185">Reference proteome</keyword>
<dbReference type="PANTHER" id="PTHR32309">
    <property type="entry name" value="TYROSINE-PROTEIN KINASE"/>
    <property type="match status" value="1"/>
</dbReference>
<proteinExistence type="predicted"/>
<dbReference type="AlphaFoldDB" id="A0A1N7LDF2"/>
<protein>
    <submittedName>
        <fullName evidence="4">Capsular polysaccharide transport system permease protein</fullName>
    </submittedName>
</protein>
<keyword evidence="3" id="KW-1133">Transmembrane helix</keyword>
<feature type="transmembrane region" description="Helical" evidence="3">
    <location>
        <begin position="375"/>
        <end position="396"/>
    </location>
</feature>
<feature type="transmembrane region" description="Helical" evidence="3">
    <location>
        <begin position="37"/>
        <end position="58"/>
    </location>
</feature>
<evidence type="ECO:0000313" key="5">
    <source>
        <dbReference type="Proteomes" id="UP000186221"/>
    </source>
</evidence>
<dbReference type="Proteomes" id="UP000186221">
    <property type="component" value="Unassembled WGS sequence"/>
</dbReference>
<name>A0A1N7LDF2_9RHOB</name>
<sequence length="399" mass="45213">MPKAPEISPTRAALPEQMPATAPRQGKETRRWRFSRLMGLSLLICVILPTLLFAYYTVFHRSPLYMSEARLMVSSADNSSNISGAALNSFVRKIGKGTSLPNHGDVYSARDYILSRNIIYEIGGKERLIQVFSGAETDAFSRLDPTGSIEDFWLYWQDRVTAYVDPTSDILIVRVHAFQPEDAQKLMEDIVASTEKLINDMSVRRRQQALEMARAKVAESLDEVARTRAEMLELQQETGVIDPLKTAAQITKLISELKLERIELEIDLSTRGSSGLRNDTRNQETEYKIGAISRQIEDLQGQLVNAGRADSMISVLRHYELLALNEEFQTQIYTIDRNAYENAKRALEEQQKYLSVIVKALLPEKPINTNPTREIIMLFFALLVLWGIVTLTVSAIRDR</sequence>
<feature type="coiled-coil region" evidence="1">
    <location>
        <begin position="210"/>
        <end position="237"/>
    </location>
</feature>
<evidence type="ECO:0000256" key="2">
    <source>
        <dbReference type="SAM" id="MobiDB-lite"/>
    </source>
</evidence>
<keyword evidence="1" id="KW-0175">Coiled coil</keyword>
<evidence type="ECO:0000256" key="3">
    <source>
        <dbReference type="SAM" id="Phobius"/>
    </source>
</evidence>
<dbReference type="InterPro" id="IPR050445">
    <property type="entry name" value="Bact_polysacc_biosynth/exp"/>
</dbReference>
<evidence type="ECO:0000256" key="1">
    <source>
        <dbReference type="SAM" id="Coils"/>
    </source>
</evidence>
<evidence type="ECO:0000313" key="4">
    <source>
        <dbReference type="EMBL" id="SIS71895.1"/>
    </source>
</evidence>
<dbReference type="RefSeq" id="WP_076484295.1">
    <property type="nucleotide sequence ID" value="NZ_FTOG01000004.1"/>
</dbReference>
<reference evidence="5" key="1">
    <citation type="submission" date="2017-01" db="EMBL/GenBank/DDBJ databases">
        <authorList>
            <person name="Varghese N."/>
            <person name="Submissions S."/>
        </authorList>
    </citation>
    <scope>NUCLEOTIDE SEQUENCE [LARGE SCALE GENOMIC DNA]</scope>
    <source>
        <strain evidence="5">DSM 19945</strain>
    </source>
</reference>
<dbReference type="STRING" id="453582.SAMN05421580_10420"/>
<organism evidence="4 5">
    <name type="scientific">Rhodobacter aestuarii</name>
    <dbReference type="NCBI Taxonomy" id="453582"/>
    <lineage>
        <taxon>Bacteria</taxon>
        <taxon>Pseudomonadati</taxon>
        <taxon>Pseudomonadota</taxon>
        <taxon>Alphaproteobacteria</taxon>
        <taxon>Rhodobacterales</taxon>
        <taxon>Rhodobacter group</taxon>
        <taxon>Rhodobacter</taxon>
    </lineage>
</organism>
<dbReference type="OrthoDB" id="7800844at2"/>
<accession>A0A1N7LDF2</accession>
<keyword evidence="3" id="KW-0472">Membrane</keyword>